<dbReference type="GO" id="GO:0030170">
    <property type="term" value="F:pyridoxal phosphate binding"/>
    <property type="evidence" value="ECO:0007669"/>
    <property type="project" value="UniProtKB-UniRule"/>
</dbReference>
<dbReference type="Proteomes" id="UP000544222">
    <property type="component" value="Unassembled WGS sequence"/>
</dbReference>
<evidence type="ECO:0000259" key="5">
    <source>
        <dbReference type="Pfam" id="PF01168"/>
    </source>
</evidence>
<dbReference type="EMBL" id="JACHYB010000001">
    <property type="protein sequence ID" value="MBB3187234.1"/>
    <property type="molecule type" value="Genomic_DNA"/>
</dbReference>
<evidence type="ECO:0000313" key="6">
    <source>
        <dbReference type="EMBL" id="MBB3187234.1"/>
    </source>
</evidence>
<feature type="domain" description="Alanine racemase N-terminal" evidence="5">
    <location>
        <begin position="3"/>
        <end position="221"/>
    </location>
</feature>
<dbReference type="HAMAP" id="MF_02087">
    <property type="entry name" value="PLP_homeostasis"/>
    <property type="match status" value="1"/>
</dbReference>
<dbReference type="PANTHER" id="PTHR10146:SF14">
    <property type="entry name" value="PYRIDOXAL PHOSPHATE HOMEOSTASIS PROTEIN"/>
    <property type="match status" value="1"/>
</dbReference>
<feature type="modified residue" description="N6-(pyridoxal phosphate)lysine" evidence="2 3">
    <location>
        <position position="25"/>
    </location>
</feature>
<proteinExistence type="inferred from homology"/>
<dbReference type="SUPFAM" id="SSF51419">
    <property type="entry name" value="PLP-binding barrel"/>
    <property type="match status" value="1"/>
</dbReference>
<dbReference type="AlphaFoldDB" id="A0A7W5H238"/>
<dbReference type="Gene3D" id="3.20.20.10">
    <property type="entry name" value="Alanine racemase"/>
    <property type="match status" value="1"/>
</dbReference>
<gene>
    <name evidence="6" type="ORF">FHX64_001397</name>
</gene>
<dbReference type="RefSeq" id="WP_183413020.1">
    <property type="nucleotide sequence ID" value="NZ_JACHYB010000001.1"/>
</dbReference>
<keyword evidence="7" id="KW-1185">Reference proteome</keyword>
<evidence type="ECO:0000256" key="1">
    <source>
        <dbReference type="ARBA" id="ARBA00022898"/>
    </source>
</evidence>
<organism evidence="6 7">
    <name type="scientific">Microbacter margulisiae</name>
    <dbReference type="NCBI Taxonomy" id="1350067"/>
    <lineage>
        <taxon>Bacteria</taxon>
        <taxon>Pseudomonadati</taxon>
        <taxon>Bacteroidota</taxon>
        <taxon>Bacteroidia</taxon>
        <taxon>Bacteroidales</taxon>
        <taxon>Porphyromonadaceae</taxon>
        <taxon>Microbacter</taxon>
    </lineage>
</organism>
<evidence type="ECO:0000313" key="7">
    <source>
        <dbReference type="Proteomes" id="UP000544222"/>
    </source>
</evidence>
<dbReference type="CDD" id="cd00635">
    <property type="entry name" value="PLPDE_III_YBL036c_like"/>
    <property type="match status" value="1"/>
</dbReference>
<comment type="similarity">
    <text evidence="2 4">Belongs to the pyridoxal phosphate-binding protein YggS/PROSC family.</text>
</comment>
<dbReference type="InterPro" id="IPR011078">
    <property type="entry name" value="PyrdxlP_homeostasis"/>
</dbReference>
<dbReference type="FunFam" id="3.20.20.10:FF:000018">
    <property type="entry name" value="Pyridoxal phosphate homeostasis protein"/>
    <property type="match status" value="1"/>
</dbReference>
<comment type="function">
    <text evidence="2">Pyridoxal 5'-phosphate (PLP)-binding protein, which is involved in PLP homeostasis.</text>
</comment>
<keyword evidence="1 2" id="KW-0663">Pyridoxal phosphate</keyword>
<dbReference type="InterPro" id="IPR001608">
    <property type="entry name" value="Ala_racemase_N"/>
</dbReference>
<protein>
    <recommendedName>
        <fullName evidence="2">Pyridoxal phosphate homeostasis protein</fullName>
        <shortName evidence="2">PLP homeostasis protein</shortName>
    </recommendedName>
</protein>
<evidence type="ECO:0000256" key="2">
    <source>
        <dbReference type="HAMAP-Rule" id="MF_02087"/>
    </source>
</evidence>
<evidence type="ECO:0000256" key="4">
    <source>
        <dbReference type="RuleBase" id="RU004514"/>
    </source>
</evidence>
<dbReference type="NCBIfam" id="TIGR00044">
    <property type="entry name" value="YggS family pyridoxal phosphate-dependent enzyme"/>
    <property type="match status" value="1"/>
</dbReference>
<comment type="cofactor">
    <cofactor evidence="3">
        <name>pyridoxal 5'-phosphate</name>
        <dbReference type="ChEBI" id="CHEBI:597326"/>
    </cofactor>
</comment>
<comment type="caution">
    <text evidence="6">The sequence shown here is derived from an EMBL/GenBank/DDBJ whole genome shotgun (WGS) entry which is preliminary data.</text>
</comment>
<dbReference type="PROSITE" id="PS01211">
    <property type="entry name" value="UPF0001"/>
    <property type="match status" value="1"/>
</dbReference>
<sequence>MSIAENYHALQATIPVDVMLVGISKFHPESAILEAYEAGIRTFGESRVQELVQKQAELPKDIEWHFIGHLQSNKIKTVLPLVTLIQSIDSTHLMDAIEKEAFKQQRPVNGLIQVHIAREETKFGFSIDEAQQFFQSEQFRSLQYLRIIGLMGMATYTEDQSVIRQEFRSLKTLFDEIRQMYFVEENNFNTLSMGMTGDYTLAIEEGSTMVRIGTALFGLRPCAIR</sequence>
<reference evidence="6 7" key="1">
    <citation type="submission" date="2020-08" db="EMBL/GenBank/DDBJ databases">
        <title>Genomic Encyclopedia of Type Strains, Phase IV (KMG-IV): sequencing the most valuable type-strain genomes for metagenomic binning, comparative biology and taxonomic classification.</title>
        <authorList>
            <person name="Goeker M."/>
        </authorList>
    </citation>
    <scope>NUCLEOTIDE SEQUENCE [LARGE SCALE GENOMIC DNA]</scope>
    <source>
        <strain evidence="6 7">DSM 27471</strain>
    </source>
</reference>
<evidence type="ECO:0000256" key="3">
    <source>
        <dbReference type="PIRSR" id="PIRSR004848-1"/>
    </source>
</evidence>
<name>A0A7W5H238_9PORP</name>
<dbReference type="PIRSF" id="PIRSF004848">
    <property type="entry name" value="YBL036c_PLPDEIII"/>
    <property type="match status" value="1"/>
</dbReference>
<dbReference type="PANTHER" id="PTHR10146">
    <property type="entry name" value="PROLINE SYNTHETASE CO-TRANSCRIBED BACTERIAL HOMOLOG PROTEIN"/>
    <property type="match status" value="1"/>
</dbReference>
<dbReference type="InterPro" id="IPR029066">
    <property type="entry name" value="PLP-binding_barrel"/>
</dbReference>
<dbReference type="Pfam" id="PF01168">
    <property type="entry name" value="Ala_racemase_N"/>
    <property type="match status" value="1"/>
</dbReference>
<accession>A0A7W5H238</accession>